<dbReference type="OrthoDB" id="9766256at2"/>
<gene>
    <name evidence="1" type="ORF">SAMN05421740_107274</name>
</gene>
<protein>
    <submittedName>
        <fullName evidence="1">Starch-binding associating with outer membrane</fullName>
    </submittedName>
</protein>
<dbReference type="Gene3D" id="1.25.40.390">
    <property type="match status" value="1"/>
</dbReference>
<dbReference type="STRING" id="332977.SAMN05421740_107274"/>
<dbReference type="AlphaFoldDB" id="A0A1H7RRZ1"/>
<dbReference type="Pfam" id="PF12771">
    <property type="entry name" value="SusD-like_2"/>
    <property type="match status" value="1"/>
</dbReference>
<organism evidence="1 2">
    <name type="scientific">Parapedobacter koreensis</name>
    <dbReference type="NCBI Taxonomy" id="332977"/>
    <lineage>
        <taxon>Bacteria</taxon>
        <taxon>Pseudomonadati</taxon>
        <taxon>Bacteroidota</taxon>
        <taxon>Sphingobacteriia</taxon>
        <taxon>Sphingobacteriales</taxon>
        <taxon>Sphingobacteriaceae</taxon>
        <taxon>Parapedobacter</taxon>
    </lineage>
</organism>
<keyword evidence="2" id="KW-1185">Reference proteome</keyword>
<evidence type="ECO:0000313" key="1">
    <source>
        <dbReference type="EMBL" id="SEL62966.1"/>
    </source>
</evidence>
<dbReference type="InterPro" id="IPR011990">
    <property type="entry name" value="TPR-like_helical_dom_sf"/>
</dbReference>
<dbReference type="EMBL" id="FNZR01000007">
    <property type="protein sequence ID" value="SEL62966.1"/>
    <property type="molecule type" value="Genomic_DNA"/>
</dbReference>
<sequence>MKKKLFYILLTTSVVLFGSCEKFLDVNDDPNNVTDVQITQLLPSVTVNVGYMGASDLFRYASLLAQQFSGHGPNTGFGTFREYERYNINDSDVNGQWVRIFGTALSDAQLLIDKAEESGNPHYAGVAKLLKAYIYQIVVDSWGDVPYFNAAKHSENLYPEVDDDEAIYADLIRLIDDGIANINAPTSTLSPNQYSTIYASNDWPSAQEKWEKFGNTLKLRIFLHYSAKDAAFASQQISALVNSGAQFMESNDDSFKMPFLAESQRQNPLYSMENGQFRNQFYPNRFLVDLMNSNDDPRRRAYFVPFPYNSSPATYRGASFLDNEPSSAYSRIHSYVYGNASPVDPARINPNGSLQDGAITYGGDGPARLLTYAEYNFIRAEAALLYSAPGDANAFFAEGVRASMLEAGMEQAEIDGYLAAHGTLSGTNEQRLEQIINEKYVANYAVLVEPWTDYRRTGYPSLVPHQQPAAIYDEVPRLLPYAQSEINNNPHMTQRSSLLERAFWDTRQ</sequence>
<dbReference type="SUPFAM" id="SSF48452">
    <property type="entry name" value="TPR-like"/>
    <property type="match status" value="1"/>
</dbReference>
<dbReference type="PROSITE" id="PS51257">
    <property type="entry name" value="PROKAR_LIPOPROTEIN"/>
    <property type="match status" value="1"/>
</dbReference>
<dbReference type="RefSeq" id="WP_090607280.1">
    <property type="nucleotide sequence ID" value="NZ_FNZR01000007.1"/>
</dbReference>
<dbReference type="Proteomes" id="UP000198916">
    <property type="component" value="Unassembled WGS sequence"/>
</dbReference>
<accession>A0A1H7RRZ1</accession>
<dbReference type="InterPro" id="IPR041662">
    <property type="entry name" value="SusD-like_2"/>
</dbReference>
<reference evidence="2" key="1">
    <citation type="submission" date="2016-10" db="EMBL/GenBank/DDBJ databases">
        <authorList>
            <person name="Varghese N."/>
            <person name="Submissions S."/>
        </authorList>
    </citation>
    <scope>NUCLEOTIDE SEQUENCE [LARGE SCALE GENOMIC DNA]</scope>
    <source>
        <strain evidence="2">Jip14</strain>
    </source>
</reference>
<proteinExistence type="predicted"/>
<name>A0A1H7RRZ1_9SPHI</name>
<evidence type="ECO:0000313" key="2">
    <source>
        <dbReference type="Proteomes" id="UP000198916"/>
    </source>
</evidence>